<accession>A0A7J0HFU3</accession>
<name>A0A7J0HFU3_9ERIC</name>
<dbReference type="AlphaFoldDB" id="A0A7J0HFU3"/>
<sequence>MGQLEDPLEMVFTRPSPGYDVETNFLPSMVDDSWYLLDTSSINYNKDILVPKRHAKWGGYLHMNKAAGDVHRWKLILKMDVA</sequence>
<dbReference type="Proteomes" id="UP000585474">
    <property type="component" value="Unassembled WGS sequence"/>
</dbReference>
<comment type="caution">
    <text evidence="1">The sequence shown here is derived from an EMBL/GenBank/DDBJ whole genome shotgun (WGS) entry which is preliminary data.</text>
</comment>
<gene>
    <name evidence="1" type="ORF">Acr_29g0011690</name>
</gene>
<proteinExistence type="predicted"/>
<dbReference type="EMBL" id="BJWL01000029">
    <property type="protein sequence ID" value="GFZ22007.1"/>
    <property type="molecule type" value="Genomic_DNA"/>
</dbReference>
<reference evidence="1 2" key="1">
    <citation type="submission" date="2019-07" db="EMBL/GenBank/DDBJ databases">
        <title>De Novo Assembly of kiwifruit Actinidia rufa.</title>
        <authorList>
            <person name="Sugita-Konishi S."/>
            <person name="Sato K."/>
            <person name="Mori E."/>
            <person name="Abe Y."/>
            <person name="Kisaki G."/>
            <person name="Hamano K."/>
            <person name="Suezawa K."/>
            <person name="Otani M."/>
            <person name="Fukuda T."/>
            <person name="Manabe T."/>
            <person name="Gomi K."/>
            <person name="Tabuchi M."/>
            <person name="Akimitsu K."/>
            <person name="Kataoka I."/>
        </authorList>
    </citation>
    <scope>NUCLEOTIDE SEQUENCE [LARGE SCALE GENOMIC DNA]</scope>
    <source>
        <strain evidence="2">cv. Fuchu</strain>
    </source>
</reference>
<evidence type="ECO:0000313" key="2">
    <source>
        <dbReference type="Proteomes" id="UP000585474"/>
    </source>
</evidence>
<evidence type="ECO:0000313" key="1">
    <source>
        <dbReference type="EMBL" id="GFZ22007.1"/>
    </source>
</evidence>
<organism evidence="1 2">
    <name type="scientific">Actinidia rufa</name>
    <dbReference type="NCBI Taxonomy" id="165716"/>
    <lineage>
        <taxon>Eukaryota</taxon>
        <taxon>Viridiplantae</taxon>
        <taxon>Streptophyta</taxon>
        <taxon>Embryophyta</taxon>
        <taxon>Tracheophyta</taxon>
        <taxon>Spermatophyta</taxon>
        <taxon>Magnoliopsida</taxon>
        <taxon>eudicotyledons</taxon>
        <taxon>Gunneridae</taxon>
        <taxon>Pentapetalae</taxon>
        <taxon>asterids</taxon>
        <taxon>Ericales</taxon>
        <taxon>Actinidiaceae</taxon>
        <taxon>Actinidia</taxon>
    </lineage>
</organism>
<dbReference type="OrthoDB" id="1791296at2759"/>
<keyword evidence="2" id="KW-1185">Reference proteome</keyword>
<protein>
    <submittedName>
        <fullName evidence="1">Uncharacterized protein</fullName>
    </submittedName>
</protein>